<dbReference type="EMBL" id="NBSK02000001">
    <property type="protein sequence ID" value="KAJ0226367.1"/>
    <property type="molecule type" value="Genomic_DNA"/>
</dbReference>
<protein>
    <recommendedName>
        <fullName evidence="3">HAT C-terminal dimerisation domain-containing protein</fullName>
    </recommendedName>
</protein>
<evidence type="ECO:0008006" key="3">
    <source>
        <dbReference type="Google" id="ProtNLM"/>
    </source>
</evidence>
<evidence type="ECO:0000313" key="1">
    <source>
        <dbReference type="EMBL" id="KAJ0226367.1"/>
    </source>
</evidence>
<evidence type="ECO:0000313" key="2">
    <source>
        <dbReference type="Proteomes" id="UP000235145"/>
    </source>
</evidence>
<accession>A0A9R1XY31</accession>
<proteinExistence type="predicted"/>
<comment type="caution">
    <text evidence="1">The sequence shown here is derived from an EMBL/GenBank/DDBJ whole genome shotgun (WGS) entry which is preliminary data.</text>
</comment>
<reference evidence="1 2" key="1">
    <citation type="journal article" date="2017" name="Nat. Commun.">
        <title>Genome assembly with in vitro proximity ligation data and whole-genome triplication in lettuce.</title>
        <authorList>
            <person name="Reyes-Chin-Wo S."/>
            <person name="Wang Z."/>
            <person name="Yang X."/>
            <person name="Kozik A."/>
            <person name="Arikit S."/>
            <person name="Song C."/>
            <person name="Xia L."/>
            <person name="Froenicke L."/>
            <person name="Lavelle D.O."/>
            <person name="Truco M.J."/>
            <person name="Xia R."/>
            <person name="Zhu S."/>
            <person name="Xu C."/>
            <person name="Xu H."/>
            <person name="Xu X."/>
            <person name="Cox K."/>
            <person name="Korf I."/>
            <person name="Meyers B.C."/>
            <person name="Michelmore R.W."/>
        </authorList>
    </citation>
    <scope>NUCLEOTIDE SEQUENCE [LARGE SCALE GENOMIC DNA]</scope>
    <source>
        <strain evidence="2">cv. Salinas</strain>
        <tissue evidence="1">Seedlings</tissue>
    </source>
</reference>
<dbReference type="AlphaFoldDB" id="A0A9R1XY31"/>
<sequence length="144" mass="16944">MQMLVLKEVVSCDVSNDFLDAFLKGQGDMLATDENELRRYLSEPRVTFDKNFDILDWRKKTHCVFRSSLVWQKVFYYLISTCGRILDEYRTRLNTPIAELLVCTQDWVRKSRKPIIDDDVDILKDNSKALGSKFKSSYYLFGFC</sequence>
<dbReference type="Proteomes" id="UP000235145">
    <property type="component" value="Unassembled WGS sequence"/>
</dbReference>
<gene>
    <name evidence="1" type="ORF">LSAT_V11C100045750</name>
</gene>
<name>A0A9R1XY31_LACSA</name>
<dbReference type="PANTHER" id="PTHR23272:SF190">
    <property type="entry name" value="ZINC FINGER, BED-TYPE-RELATED"/>
    <property type="match status" value="1"/>
</dbReference>
<organism evidence="1 2">
    <name type="scientific">Lactuca sativa</name>
    <name type="common">Garden lettuce</name>
    <dbReference type="NCBI Taxonomy" id="4236"/>
    <lineage>
        <taxon>Eukaryota</taxon>
        <taxon>Viridiplantae</taxon>
        <taxon>Streptophyta</taxon>
        <taxon>Embryophyta</taxon>
        <taxon>Tracheophyta</taxon>
        <taxon>Spermatophyta</taxon>
        <taxon>Magnoliopsida</taxon>
        <taxon>eudicotyledons</taxon>
        <taxon>Gunneridae</taxon>
        <taxon>Pentapetalae</taxon>
        <taxon>asterids</taxon>
        <taxon>campanulids</taxon>
        <taxon>Asterales</taxon>
        <taxon>Asteraceae</taxon>
        <taxon>Cichorioideae</taxon>
        <taxon>Cichorieae</taxon>
        <taxon>Lactucinae</taxon>
        <taxon>Lactuca</taxon>
    </lineage>
</organism>
<keyword evidence="2" id="KW-1185">Reference proteome</keyword>
<dbReference type="PANTHER" id="PTHR23272">
    <property type="entry name" value="BED FINGER-RELATED"/>
    <property type="match status" value="1"/>
</dbReference>